<dbReference type="Proteomes" id="UP000004407">
    <property type="component" value="Unassembled WGS sequence"/>
</dbReference>
<dbReference type="Pfam" id="PF00534">
    <property type="entry name" value="Glycos_transf_1"/>
    <property type="match status" value="1"/>
</dbReference>
<evidence type="ECO:0000256" key="2">
    <source>
        <dbReference type="ARBA" id="ARBA00022676"/>
    </source>
</evidence>
<accession>G6AX28</accession>
<dbReference type="PANTHER" id="PTHR12526:SF640">
    <property type="entry name" value="COLANIC ACID BIOSYNTHESIS GLYCOSYLTRANSFERASE WCAL-RELATED"/>
    <property type="match status" value="1"/>
</dbReference>
<keyword evidence="2" id="KW-0328">Glycosyltransferase</keyword>
<evidence type="ECO:0000313" key="5">
    <source>
        <dbReference type="EMBL" id="EHJ40804.1"/>
    </source>
</evidence>
<dbReference type="InterPro" id="IPR001296">
    <property type="entry name" value="Glyco_trans_1"/>
</dbReference>
<dbReference type="GeneID" id="78336903"/>
<proteinExistence type="inferred from homology"/>
<protein>
    <submittedName>
        <fullName evidence="5">Glycosyltransferase, group 1 family protein</fullName>
    </submittedName>
</protein>
<dbReference type="EMBL" id="AFZZ01000104">
    <property type="protein sequence ID" value="EHJ40804.1"/>
    <property type="molecule type" value="Genomic_DNA"/>
</dbReference>
<reference evidence="5 6" key="1">
    <citation type="submission" date="2011-08" db="EMBL/GenBank/DDBJ databases">
        <authorList>
            <person name="Weinstock G."/>
            <person name="Sodergren E."/>
            <person name="Clifton S."/>
            <person name="Fulton L."/>
            <person name="Fulton B."/>
            <person name="Courtney L."/>
            <person name="Fronick C."/>
            <person name="Harrison M."/>
            <person name="Strong C."/>
            <person name="Farmer C."/>
            <person name="Delahaunty K."/>
            <person name="Markovic C."/>
            <person name="Hall O."/>
            <person name="Minx P."/>
            <person name="Tomlinson C."/>
            <person name="Mitreva M."/>
            <person name="Hou S."/>
            <person name="Chen J."/>
            <person name="Wollam A."/>
            <person name="Pepin K.H."/>
            <person name="Johnson M."/>
            <person name="Bhonagiri V."/>
            <person name="Zhang X."/>
            <person name="Suruliraj S."/>
            <person name="Warren W."/>
            <person name="Chinwalla A."/>
            <person name="Mardis E.R."/>
            <person name="Wilson R.K."/>
        </authorList>
    </citation>
    <scope>NUCLEOTIDE SEQUENCE [LARGE SCALE GENOMIC DNA]</scope>
    <source>
        <strain evidence="5 6">DSM 18206</strain>
    </source>
</reference>
<dbReference type="Gene3D" id="3.40.50.2000">
    <property type="entry name" value="Glycogen Phosphorylase B"/>
    <property type="match status" value="2"/>
</dbReference>
<dbReference type="PATRIC" id="fig|1002367.3.peg.940"/>
<comment type="similarity">
    <text evidence="1">Belongs to the glycosyltransferase group 1 family. Glycosyltransferase 4 subfamily.</text>
</comment>
<dbReference type="RefSeq" id="WP_007898978.1">
    <property type="nucleotide sequence ID" value="NZ_JH379409.1"/>
</dbReference>
<dbReference type="HOGENOM" id="CLU_009583_14_0_10"/>
<evidence type="ECO:0000259" key="4">
    <source>
        <dbReference type="Pfam" id="PF00534"/>
    </source>
</evidence>
<dbReference type="AlphaFoldDB" id="G6AX28"/>
<keyword evidence="3 5" id="KW-0808">Transferase</keyword>
<dbReference type="SUPFAM" id="SSF53756">
    <property type="entry name" value="UDP-Glycosyltransferase/glycogen phosphorylase"/>
    <property type="match status" value="1"/>
</dbReference>
<organism evidence="5 6">
    <name type="scientific">Leyella stercorea DSM 18206</name>
    <dbReference type="NCBI Taxonomy" id="1002367"/>
    <lineage>
        <taxon>Bacteria</taxon>
        <taxon>Pseudomonadati</taxon>
        <taxon>Bacteroidota</taxon>
        <taxon>Bacteroidia</taxon>
        <taxon>Bacteroidales</taxon>
        <taxon>Prevotellaceae</taxon>
        <taxon>Leyella</taxon>
    </lineage>
</organism>
<dbReference type="eggNOG" id="COG0438">
    <property type="taxonomic scope" value="Bacteria"/>
</dbReference>
<evidence type="ECO:0000256" key="3">
    <source>
        <dbReference type="ARBA" id="ARBA00022679"/>
    </source>
</evidence>
<dbReference type="GO" id="GO:0016757">
    <property type="term" value="F:glycosyltransferase activity"/>
    <property type="evidence" value="ECO:0007669"/>
    <property type="project" value="UniProtKB-KW"/>
</dbReference>
<evidence type="ECO:0000256" key="1">
    <source>
        <dbReference type="ARBA" id="ARBA00009481"/>
    </source>
</evidence>
<evidence type="ECO:0000313" key="6">
    <source>
        <dbReference type="Proteomes" id="UP000004407"/>
    </source>
</evidence>
<dbReference type="PANTHER" id="PTHR12526">
    <property type="entry name" value="GLYCOSYLTRANSFERASE"/>
    <property type="match status" value="1"/>
</dbReference>
<feature type="domain" description="Glycosyl transferase family 1" evidence="4">
    <location>
        <begin position="165"/>
        <end position="326"/>
    </location>
</feature>
<name>G6AX28_9BACT</name>
<comment type="caution">
    <text evidence="5">The sequence shown here is derived from an EMBL/GenBank/DDBJ whole genome shotgun (WGS) entry which is preliminary data.</text>
</comment>
<dbReference type="CDD" id="cd03801">
    <property type="entry name" value="GT4_PimA-like"/>
    <property type="match status" value="1"/>
</dbReference>
<gene>
    <name evidence="5" type="ORF">HMPREF0673_01178</name>
</gene>
<sequence>MKHNPRVLVVATSRKTRGGITSVVKAHETGEQWKKYHCRWIQTHRDGPVWRKLWYLVTALIEYMVLLPWYDIVHIHVGLRTSVDRKLIFAKIAKCFHKRIIVHFHPATEKHLFDSEFSGKIKQLFECSDKLLVLSPQWVTWINQAFPNNHFDMSVVYNPCPQVKRNFSMRKKEILYAGILSDRKGYNRLLEAFAKVTDKFPDWKLVFAGNGEIDKAKQLREELGIPKQRVEFLGWVSGNQKTETFQRASIYCLPSWGEGFPMGVLDALAYGIPVITTPVGGIEHVLNHGKDCLIFDTYNIDALANDLEQLMGNECLRTSMVNEADKLVNTCFNIKQINSEIGDKYKEILCRN</sequence>